<dbReference type="Proteomes" id="UP000235388">
    <property type="component" value="Unassembled WGS sequence"/>
</dbReference>
<gene>
    <name evidence="2" type="ORF">PCANC_28707</name>
</gene>
<organism evidence="2 3">
    <name type="scientific">Puccinia coronata f. sp. avenae</name>
    <dbReference type="NCBI Taxonomy" id="200324"/>
    <lineage>
        <taxon>Eukaryota</taxon>
        <taxon>Fungi</taxon>
        <taxon>Dikarya</taxon>
        <taxon>Basidiomycota</taxon>
        <taxon>Pucciniomycotina</taxon>
        <taxon>Pucciniomycetes</taxon>
        <taxon>Pucciniales</taxon>
        <taxon>Pucciniaceae</taxon>
        <taxon>Puccinia</taxon>
    </lineage>
</organism>
<dbReference type="EMBL" id="PGCJ01001264">
    <property type="protein sequence ID" value="PLW06988.1"/>
    <property type="molecule type" value="Genomic_DNA"/>
</dbReference>
<keyword evidence="1" id="KW-1133">Transmembrane helix</keyword>
<protein>
    <submittedName>
        <fullName evidence="2">Uncharacterized protein</fullName>
    </submittedName>
</protein>
<feature type="non-terminal residue" evidence="2">
    <location>
        <position position="56"/>
    </location>
</feature>
<evidence type="ECO:0000313" key="3">
    <source>
        <dbReference type="Proteomes" id="UP000235388"/>
    </source>
</evidence>
<proteinExistence type="predicted"/>
<sequence>MLTWSKPAPCSTVHSTAPFLFAASSTIKLLLHVLMLVLMAQRSNSSWSKYSKPEAK</sequence>
<comment type="caution">
    <text evidence="2">The sequence shown here is derived from an EMBL/GenBank/DDBJ whole genome shotgun (WGS) entry which is preliminary data.</text>
</comment>
<name>A0A2N5S165_9BASI</name>
<keyword evidence="1" id="KW-0812">Transmembrane</keyword>
<evidence type="ECO:0000313" key="2">
    <source>
        <dbReference type="EMBL" id="PLW06988.1"/>
    </source>
</evidence>
<keyword evidence="1" id="KW-0472">Membrane</keyword>
<accession>A0A2N5S165</accession>
<dbReference type="AlphaFoldDB" id="A0A2N5S165"/>
<evidence type="ECO:0000256" key="1">
    <source>
        <dbReference type="SAM" id="Phobius"/>
    </source>
</evidence>
<reference evidence="2 3" key="1">
    <citation type="submission" date="2017-11" db="EMBL/GenBank/DDBJ databases">
        <title>De novo assembly and phasing of dikaryotic genomes from two isolates of Puccinia coronata f. sp. avenae, the causal agent of oat crown rust.</title>
        <authorList>
            <person name="Miller M.E."/>
            <person name="Zhang Y."/>
            <person name="Omidvar V."/>
            <person name="Sperschneider J."/>
            <person name="Schwessinger B."/>
            <person name="Raley C."/>
            <person name="Palmer J.M."/>
            <person name="Garnica D."/>
            <person name="Upadhyaya N."/>
            <person name="Rathjen J."/>
            <person name="Taylor J.M."/>
            <person name="Park R.F."/>
            <person name="Dodds P.N."/>
            <person name="Hirsch C.D."/>
            <person name="Kianian S.F."/>
            <person name="Figueroa M."/>
        </authorList>
    </citation>
    <scope>NUCLEOTIDE SEQUENCE [LARGE SCALE GENOMIC DNA]</scope>
    <source>
        <strain evidence="2">12NC29</strain>
    </source>
</reference>
<feature type="transmembrane region" description="Helical" evidence="1">
    <location>
        <begin position="20"/>
        <end position="40"/>
    </location>
</feature>
<keyword evidence="3" id="KW-1185">Reference proteome</keyword>